<keyword evidence="2" id="KW-1185">Reference proteome</keyword>
<proteinExistence type="predicted"/>
<evidence type="ECO:0000313" key="2">
    <source>
        <dbReference type="Proteomes" id="UP000619078"/>
    </source>
</evidence>
<comment type="caution">
    <text evidence="1">The sequence shown here is derived from an EMBL/GenBank/DDBJ whole genome shotgun (WGS) entry which is preliminary data.</text>
</comment>
<sequence length="106" mass="11183">MCRYANVRMCGFGVRRVVRGAGSGVEGAGVGEAVRCGCGGWGAGGNPGASLRGTKQSPDRQVRFAEPACHGEPADCHGEPVEPHAHEAIFSIWAIIILLILKYCKF</sequence>
<dbReference type="Proteomes" id="UP000619078">
    <property type="component" value="Unassembled WGS sequence"/>
</dbReference>
<dbReference type="EMBL" id="JACWMX010000013">
    <property type="protein sequence ID" value="MBD1395494.1"/>
    <property type="molecule type" value="Genomic_DNA"/>
</dbReference>
<protein>
    <submittedName>
        <fullName evidence="1">Uncharacterized protein</fullName>
    </submittedName>
</protein>
<reference evidence="1" key="1">
    <citation type="submission" date="2020-09" db="EMBL/GenBank/DDBJ databases">
        <title>Novel species of Mucilaginibacter isolated from a glacier on the Tibetan Plateau.</title>
        <authorList>
            <person name="Liu Q."/>
            <person name="Xin Y.-H."/>
        </authorList>
    </citation>
    <scope>NUCLEOTIDE SEQUENCE</scope>
    <source>
        <strain evidence="1">ZB1P21</strain>
    </source>
</reference>
<evidence type="ECO:0000313" key="1">
    <source>
        <dbReference type="EMBL" id="MBD1395494.1"/>
    </source>
</evidence>
<accession>A0A926P1A5</accession>
<gene>
    <name evidence="1" type="ORF">IDJ76_20490</name>
</gene>
<organism evidence="1 2">
    <name type="scientific">Mucilaginibacter glaciei</name>
    <dbReference type="NCBI Taxonomy" id="2772109"/>
    <lineage>
        <taxon>Bacteria</taxon>
        <taxon>Pseudomonadati</taxon>
        <taxon>Bacteroidota</taxon>
        <taxon>Sphingobacteriia</taxon>
        <taxon>Sphingobacteriales</taxon>
        <taxon>Sphingobacteriaceae</taxon>
        <taxon>Mucilaginibacter</taxon>
    </lineage>
</organism>
<name>A0A926P1A5_9SPHI</name>
<dbReference type="RefSeq" id="WP_191166214.1">
    <property type="nucleotide sequence ID" value="NZ_JACWMX010000013.1"/>
</dbReference>
<dbReference type="AlphaFoldDB" id="A0A926P1A5"/>